<dbReference type="GO" id="GO:0033962">
    <property type="term" value="P:P-body assembly"/>
    <property type="evidence" value="ECO:0007669"/>
    <property type="project" value="TreeGrafter"/>
</dbReference>
<name>A0A183E483_9BILA</name>
<dbReference type="OrthoDB" id="74835at2759"/>
<reference evidence="4 5" key="2">
    <citation type="submission" date="2018-11" db="EMBL/GenBank/DDBJ databases">
        <authorList>
            <consortium name="Pathogen Informatics"/>
        </authorList>
    </citation>
    <scope>NUCLEOTIDE SEQUENCE [LARGE SCALE GENOMIC DNA]</scope>
</reference>
<keyword evidence="5" id="KW-1185">Reference proteome</keyword>
<evidence type="ECO:0000256" key="2">
    <source>
        <dbReference type="ARBA" id="ARBA00022490"/>
    </source>
</evidence>
<feature type="region of interest" description="Disordered" evidence="3">
    <location>
        <begin position="17"/>
        <end position="50"/>
    </location>
</feature>
<evidence type="ECO:0000313" key="4">
    <source>
        <dbReference type="EMBL" id="VDN26652.1"/>
    </source>
</evidence>
<comment type="subcellular location">
    <subcellularLocation>
        <location evidence="1">Cytoplasm</location>
        <location evidence="1">P-body</location>
    </subcellularLocation>
</comment>
<dbReference type="EMBL" id="UYRT01082901">
    <property type="protein sequence ID" value="VDN26652.1"/>
    <property type="molecule type" value="Genomic_DNA"/>
</dbReference>
<dbReference type="GO" id="GO:0000290">
    <property type="term" value="P:deadenylation-dependent decapping of nuclear-transcribed mRNA"/>
    <property type="evidence" value="ECO:0007669"/>
    <property type="project" value="InterPro"/>
</dbReference>
<dbReference type="GO" id="GO:0003723">
    <property type="term" value="F:RNA binding"/>
    <property type="evidence" value="ECO:0007669"/>
    <property type="project" value="TreeGrafter"/>
</dbReference>
<proteinExistence type="predicted"/>
<dbReference type="PANTHER" id="PTHR21551:SF0">
    <property type="entry name" value="PROTEIN ASSOCIATED WITH TOPO II RELATED-1, ISOFORM A"/>
    <property type="match status" value="1"/>
</dbReference>
<dbReference type="GO" id="GO:0000932">
    <property type="term" value="C:P-body"/>
    <property type="evidence" value="ECO:0007669"/>
    <property type="project" value="UniProtKB-SubCell"/>
</dbReference>
<evidence type="ECO:0000313" key="5">
    <source>
        <dbReference type="Proteomes" id="UP000271098"/>
    </source>
</evidence>
<protein>
    <submittedName>
        <fullName evidence="4 6">Uncharacterized protein</fullName>
    </submittedName>
</protein>
<evidence type="ECO:0000313" key="6">
    <source>
        <dbReference type="WBParaSite" id="GPUH_0001579601-mRNA-1"/>
    </source>
</evidence>
<dbReference type="WBParaSite" id="GPUH_0001579601-mRNA-1">
    <property type="protein sequence ID" value="GPUH_0001579601-mRNA-1"/>
    <property type="gene ID" value="GPUH_0001579601"/>
</dbReference>
<evidence type="ECO:0000256" key="3">
    <source>
        <dbReference type="SAM" id="MobiDB-lite"/>
    </source>
</evidence>
<organism evidence="6">
    <name type="scientific">Gongylonema pulchrum</name>
    <dbReference type="NCBI Taxonomy" id="637853"/>
    <lineage>
        <taxon>Eukaryota</taxon>
        <taxon>Metazoa</taxon>
        <taxon>Ecdysozoa</taxon>
        <taxon>Nematoda</taxon>
        <taxon>Chromadorea</taxon>
        <taxon>Rhabditida</taxon>
        <taxon>Spirurina</taxon>
        <taxon>Spiruromorpha</taxon>
        <taxon>Spiruroidea</taxon>
        <taxon>Gongylonematidae</taxon>
        <taxon>Gongylonema</taxon>
    </lineage>
</organism>
<reference evidence="6" key="1">
    <citation type="submission" date="2016-06" db="UniProtKB">
        <authorList>
            <consortium name="WormBaseParasite"/>
        </authorList>
    </citation>
    <scope>IDENTIFICATION</scope>
</reference>
<sequence length="284" mass="32521">MHFVPYQQQQLQQPYRPNFEMPTAPMRPPSHGASRCSNRDRTSRRSGLPSSKTISDFALSPFAGFVSKKEREWLIKIQLLQCQGCGNPYEDDFYFTVWRQKQIALERRKKGLKPAAGEEGDECDYAVSTANAHHYVPPTFVGTLGKPTLSTVNYPRHLIDLSNDSTDDDKLSMKSSASQKKLRALLNELRDGIQSRLKAVIESLCSSDRLQTVLLINKGRQMFTRALALADEDQRVLLLKYFFTALTNAWKRLPTNEVCIFFVSNTIFSDFRRFDKGDLLERKE</sequence>
<keyword evidence="2" id="KW-0963">Cytoplasm</keyword>
<dbReference type="PANTHER" id="PTHR21551">
    <property type="entry name" value="TOPOISOMERASE II-ASSOCIATED PROTEIN PAT1"/>
    <property type="match status" value="1"/>
</dbReference>
<dbReference type="Proteomes" id="UP000271098">
    <property type="component" value="Unassembled WGS sequence"/>
</dbReference>
<accession>A0A183E483</accession>
<gene>
    <name evidence="4" type="ORF">GPUH_LOCUS15774</name>
</gene>
<dbReference type="AlphaFoldDB" id="A0A183E483"/>
<evidence type="ECO:0000256" key="1">
    <source>
        <dbReference type="ARBA" id="ARBA00004201"/>
    </source>
</evidence>
<dbReference type="InterPro" id="IPR039900">
    <property type="entry name" value="Pat1-like"/>
</dbReference>